<reference evidence="6 7" key="1">
    <citation type="journal article" date="2016" name="ISME J.">
        <title>Chasing the elusive Euryarchaeota class WSA2: genomes reveal a uniquely fastidious methyl-reducing methanogen.</title>
        <authorList>
            <person name="Nobu M.K."/>
            <person name="Narihiro T."/>
            <person name="Kuroda K."/>
            <person name="Mei R."/>
            <person name="Liu W.T."/>
        </authorList>
    </citation>
    <scope>NUCLEOTIDE SEQUENCE [LARGE SCALE GENOMIC DNA]</scope>
    <source>
        <strain evidence="6">U1lsi0528_Bin055</strain>
    </source>
</reference>
<dbReference type="InterPro" id="IPR022687">
    <property type="entry name" value="HTH_DTXR"/>
</dbReference>
<protein>
    <submittedName>
        <fullName evidence="6">Manganese transport transcriptional regulator</fullName>
    </submittedName>
</protein>
<keyword evidence="3" id="KW-0238">DNA-binding</keyword>
<dbReference type="Gene3D" id="1.10.60.10">
    <property type="entry name" value="Iron dependent repressor, metal binding and dimerisation domain"/>
    <property type="match status" value="1"/>
</dbReference>
<sequence>MDQNIYKLGQPKLFTDKMPKQDVEEYLEAILDIVNEKGLAKTTDIAQALGVSPSSVTEVIQRLNKNDLIFYEPYKGATLTEKGLKIANKIKRKHRLLEIFLGDYLKINSANIHKEACRMEHCISDEVTDALCKMMGGPSKCPCGKNIPKCDSDADCDICLRR</sequence>
<dbReference type="InterPro" id="IPR036421">
    <property type="entry name" value="Fe_dep_repressor_sf"/>
</dbReference>
<evidence type="ECO:0000259" key="5">
    <source>
        <dbReference type="PROSITE" id="PS50944"/>
    </source>
</evidence>
<evidence type="ECO:0000256" key="4">
    <source>
        <dbReference type="ARBA" id="ARBA00023163"/>
    </source>
</evidence>
<gene>
    <name evidence="6" type="ORF">AMQ22_02013</name>
</gene>
<dbReference type="Proteomes" id="UP000075398">
    <property type="component" value="Unassembled WGS sequence"/>
</dbReference>
<evidence type="ECO:0000256" key="3">
    <source>
        <dbReference type="ARBA" id="ARBA00023125"/>
    </source>
</evidence>
<organism evidence="6 7">
    <name type="scientific">Candidatus Methanofastidiosum methylothiophilum</name>
    <dbReference type="NCBI Taxonomy" id="1705564"/>
    <lineage>
        <taxon>Archaea</taxon>
        <taxon>Methanobacteriati</taxon>
        <taxon>Methanobacteriota</taxon>
        <taxon>Stenosarchaea group</taxon>
        <taxon>Candidatus Methanofastidiosia</taxon>
        <taxon>Candidatus Methanofastidiosales</taxon>
        <taxon>Candidatus Methanofastidiosaceae</taxon>
        <taxon>Candidatus Methanofastidiosum</taxon>
    </lineage>
</organism>
<dbReference type="STRING" id="1705564.APG08_00687"/>
<evidence type="ECO:0000256" key="1">
    <source>
        <dbReference type="ARBA" id="ARBA00007871"/>
    </source>
</evidence>
<keyword evidence="2" id="KW-0805">Transcription regulation</keyword>
<dbReference type="EMBL" id="LNGC01000162">
    <property type="protein sequence ID" value="KYC47058.1"/>
    <property type="molecule type" value="Genomic_DNA"/>
</dbReference>
<dbReference type="GO" id="GO:0046914">
    <property type="term" value="F:transition metal ion binding"/>
    <property type="evidence" value="ECO:0007669"/>
    <property type="project" value="InterPro"/>
</dbReference>
<name>A0A150IQ83_9EURY</name>
<comment type="caution">
    <text evidence="6">The sequence shown here is derived from an EMBL/GenBank/DDBJ whole genome shotgun (WGS) entry which is preliminary data.</text>
</comment>
<dbReference type="Pfam" id="PF02742">
    <property type="entry name" value="Fe_dep_repr_C"/>
    <property type="match status" value="1"/>
</dbReference>
<dbReference type="InterPro" id="IPR001367">
    <property type="entry name" value="Fe_dep_repressor"/>
</dbReference>
<accession>A0A150IQ83</accession>
<dbReference type="InterPro" id="IPR036390">
    <property type="entry name" value="WH_DNA-bd_sf"/>
</dbReference>
<dbReference type="PANTHER" id="PTHR33238">
    <property type="entry name" value="IRON (METAL) DEPENDENT REPRESSOR, DTXR FAMILY"/>
    <property type="match status" value="1"/>
</dbReference>
<dbReference type="PANTHER" id="PTHR33238:SF7">
    <property type="entry name" value="IRON-DEPENDENT TRANSCRIPTIONAL REGULATOR"/>
    <property type="match status" value="1"/>
</dbReference>
<dbReference type="SUPFAM" id="SSF46785">
    <property type="entry name" value="Winged helix' DNA-binding domain"/>
    <property type="match status" value="1"/>
</dbReference>
<dbReference type="SMART" id="SM00529">
    <property type="entry name" value="HTH_DTXR"/>
    <property type="match status" value="1"/>
</dbReference>
<proteinExistence type="inferred from homology"/>
<dbReference type="PROSITE" id="PS50944">
    <property type="entry name" value="HTH_DTXR"/>
    <property type="match status" value="1"/>
</dbReference>
<dbReference type="Gene3D" id="1.10.10.10">
    <property type="entry name" value="Winged helix-like DNA-binding domain superfamily/Winged helix DNA-binding domain"/>
    <property type="match status" value="1"/>
</dbReference>
<keyword evidence="4" id="KW-0804">Transcription</keyword>
<dbReference type="AlphaFoldDB" id="A0A150IQ83"/>
<comment type="similarity">
    <text evidence="1">Belongs to the DtxR/MntR family.</text>
</comment>
<dbReference type="GO" id="GO:0046983">
    <property type="term" value="F:protein dimerization activity"/>
    <property type="evidence" value="ECO:0007669"/>
    <property type="project" value="InterPro"/>
</dbReference>
<dbReference type="InterPro" id="IPR050536">
    <property type="entry name" value="DtxR_MntR_Metal-Reg"/>
</dbReference>
<evidence type="ECO:0000256" key="2">
    <source>
        <dbReference type="ARBA" id="ARBA00023015"/>
    </source>
</evidence>
<dbReference type="SUPFAM" id="SSF47979">
    <property type="entry name" value="Iron-dependent repressor protein, dimerization domain"/>
    <property type="match status" value="1"/>
</dbReference>
<dbReference type="Pfam" id="PF01325">
    <property type="entry name" value="Fe_dep_repress"/>
    <property type="match status" value="1"/>
</dbReference>
<evidence type="ECO:0000313" key="7">
    <source>
        <dbReference type="Proteomes" id="UP000075398"/>
    </source>
</evidence>
<dbReference type="GO" id="GO:0003677">
    <property type="term" value="F:DNA binding"/>
    <property type="evidence" value="ECO:0007669"/>
    <property type="project" value="UniProtKB-KW"/>
</dbReference>
<feature type="domain" description="HTH dtxR-type" evidence="5">
    <location>
        <begin position="24"/>
        <end position="80"/>
    </location>
</feature>
<dbReference type="InterPro" id="IPR036388">
    <property type="entry name" value="WH-like_DNA-bd_sf"/>
</dbReference>
<dbReference type="InterPro" id="IPR022689">
    <property type="entry name" value="Iron_dep_repressor"/>
</dbReference>
<evidence type="ECO:0000313" key="6">
    <source>
        <dbReference type="EMBL" id="KYC47058.1"/>
    </source>
</evidence>
<dbReference type="GO" id="GO:0003700">
    <property type="term" value="F:DNA-binding transcription factor activity"/>
    <property type="evidence" value="ECO:0007669"/>
    <property type="project" value="InterPro"/>
</dbReference>